<proteinExistence type="predicted"/>
<sequence length="139" mass="16339">MAKITVKDYRTGHYPNYMSYIDDEQLQRYQSSKGLLPYKVCLVDVCGFRFTFHSVMQIELCHDYFAQKIRMSGRLPVYRENLGGDHYETQRWFEKLPARLSHHSKRPKILAALERVIHDFKAHPGAITGTKKPSLMGWF</sequence>
<reference evidence="1 2" key="1">
    <citation type="submission" date="2019-12" db="EMBL/GenBank/DDBJ databases">
        <title>Novel species isolated from a subtropical stream in China.</title>
        <authorList>
            <person name="Lu H."/>
        </authorList>
    </citation>
    <scope>NUCLEOTIDE SEQUENCE [LARGE SCALE GENOMIC DNA]</scope>
    <source>
        <strain evidence="1 2">CY42W</strain>
    </source>
</reference>
<comment type="caution">
    <text evidence="1">The sequence shown here is derived from an EMBL/GenBank/DDBJ whole genome shotgun (WGS) entry which is preliminary data.</text>
</comment>
<organism evidence="1 2">
    <name type="scientific">Duganella levis</name>
    <dbReference type="NCBI Taxonomy" id="2692169"/>
    <lineage>
        <taxon>Bacteria</taxon>
        <taxon>Pseudomonadati</taxon>
        <taxon>Pseudomonadota</taxon>
        <taxon>Betaproteobacteria</taxon>
        <taxon>Burkholderiales</taxon>
        <taxon>Oxalobacteraceae</taxon>
        <taxon>Telluria group</taxon>
        <taxon>Duganella</taxon>
    </lineage>
</organism>
<evidence type="ECO:0000313" key="2">
    <source>
        <dbReference type="Proteomes" id="UP000642144"/>
    </source>
</evidence>
<keyword evidence="2" id="KW-1185">Reference proteome</keyword>
<dbReference type="EMBL" id="WWCT01000006">
    <property type="protein sequence ID" value="MYN26882.1"/>
    <property type="molecule type" value="Genomic_DNA"/>
</dbReference>
<evidence type="ECO:0000313" key="1">
    <source>
        <dbReference type="EMBL" id="MYN26882.1"/>
    </source>
</evidence>
<dbReference type="Proteomes" id="UP000642144">
    <property type="component" value="Unassembled WGS sequence"/>
</dbReference>
<protein>
    <submittedName>
        <fullName evidence="1">Uncharacterized protein</fullName>
    </submittedName>
</protein>
<gene>
    <name evidence="1" type="ORF">GTP69_10725</name>
</gene>
<dbReference type="RefSeq" id="WP_161054873.1">
    <property type="nucleotide sequence ID" value="NZ_WWCT01000006.1"/>
</dbReference>
<accession>A0ABW9VYX4</accession>
<name>A0ABW9VYX4_9BURK</name>